<dbReference type="Gene3D" id="1.10.10.60">
    <property type="entry name" value="Homeodomain-like"/>
    <property type="match status" value="1"/>
</dbReference>
<sequence length="144" mass="15776">MQKGKMEMAGCLRSLQHLVEIVKDLSDRDVGLKVLTGKGASMDTTTASGKFVFNIFAALAEFERELIRERAIAGLQAARARDRNGGRKYALTKHQVQIASAAMKSPDTKVSDLCKELNICRQTLYRYVAPDGTLRASGKSVLNS</sequence>
<dbReference type="AlphaFoldDB" id="A0AAN4W2Y4"/>
<dbReference type="InterPro" id="IPR006119">
    <property type="entry name" value="Resolv_N"/>
</dbReference>
<dbReference type="CDD" id="cd00569">
    <property type="entry name" value="HTH_Hin_like"/>
    <property type="match status" value="1"/>
</dbReference>
<dbReference type="InterPro" id="IPR036162">
    <property type="entry name" value="Resolvase-like_N_sf"/>
</dbReference>
<keyword evidence="4" id="KW-1185">Reference proteome</keyword>
<dbReference type="InterPro" id="IPR006120">
    <property type="entry name" value="Resolvase_HTH_dom"/>
</dbReference>
<evidence type="ECO:0000256" key="1">
    <source>
        <dbReference type="ARBA" id="ARBA00009913"/>
    </source>
</evidence>
<protein>
    <recommendedName>
        <fullName evidence="2">Resolvase/invertase-type recombinase catalytic domain-containing protein</fullName>
    </recommendedName>
</protein>
<dbReference type="Gene3D" id="3.40.50.1390">
    <property type="entry name" value="Resolvase, N-terminal catalytic domain"/>
    <property type="match status" value="1"/>
</dbReference>
<evidence type="ECO:0000259" key="2">
    <source>
        <dbReference type="PROSITE" id="PS51736"/>
    </source>
</evidence>
<dbReference type="SUPFAM" id="SSF46689">
    <property type="entry name" value="Homeodomain-like"/>
    <property type="match status" value="1"/>
</dbReference>
<dbReference type="Proteomes" id="UP001310022">
    <property type="component" value="Unassembled WGS sequence"/>
</dbReference>
<feature type="domain" description="Resolvase/invertase-type recombinase catalytic" evidence="2">
    <location>
        <begin position="1"/>
        <end position="82"/>
    </location>
</feature>
<comment type="similarity">
    <text evidence="1">Belongs to the site-specific recombinase resolvase family.</text>
</comment>
<name>A0AAN4W2Y4_9BACT</name>
<dbReference type="Pfam" id="PF02796">
    <property type="entry name" value="HTH_7"/>
    <property type="match status" value="1"/>
</dbReference>
<dbReference type="GO" id="GO:0000150">
    <property type="term" value="F:DNA strand exchange activity"/>
    <property type="evidence" value="ECO:0007669"/>
    <property type="project" value="InterPro"/>
</dbReference>
<evidence type="ECO:0000313" key="4">
    <source>
        <dbReference type="Proteomes" id="UP001310022"/>
    </source>
</evidence>
<accession>A0AAN4W2Y4</accession>
<dbReference type="Pfam" id="PF00239">
    <property type="entry name" value="Resolvase"/>
    <property type="match status" value="1"/>
</dbReference>
<dbReference type="SUPFAM" id="SSF53041">
    <property type="entry name" value="Resolvase-like"/>
    <property type="match status" value="1"/>
</dbReference>
<dbReference type="PROSITE" id="PS51736">
    <property type="entry name" value="RECOMBINASES_3"/>
    <property type="match status" value="1"/>
</dbReference>
<dbReference type="InterPro" id="IPR009057">
    <property type="entry name" value="Homeodomain-like_sf"/>
</dbReference>
<reference evidence="3 4" key="1">
    <citation type="submission" date="2021-12" db="EMBL/GenBank/DDBJ databases">
        <title>Genome sequencing of bacteria with rrn-lacking chromosome and rrn-plasmid.</title>
        <authorList>
            <person name="Anda M."/>
            <person name="Iwasaki W."/>
        </authorList>
    </citation>
    <scope>NUCLEOTIDE SEQUENCE [LARGE SCALE GENOMIC DNA]</scope>
    <source>
        <strain evidence="3 4">NBRC 15940</strain>
    </source>
</reference>
<dbReference type="CDD" id="cd03768">
    <property type="entry name" value="SR_ResInv"/>
    <property type="match status" value="1"/>
</dbReference>
<gene>
    <name evidence="3" type="ORF">PEDI_53210</name>
</gene>
<dbReference type="EMBL" id="BQKE01000006">
    <property type="protein sequence ID" value="GJM64769.1"/>
    <property type="molecule type" value="Genomic_DNA"/>
</dbReference>
<organism evidence="3 4">
    <name type="scientific">Persicobacter diffluens</name>
    <dbReference type="NCBI Taxonomy" id="981"/>
    <lineage>
        <taxon>Bacteria</taxon>
        <taxon>Pseudomonadati</taxon>
        <taxon>Bacteroidota</taxon>
        <taxon>Cytophagia</taxon>
        <taxon>Cytophagales</taxon>
        <taxon>Persicobacteraceae</taxon>
        <taxon>Persicobacter</taxon>
    </lineage>
</organism>
<proteinExistence type="inferred from homology"/>
<comment type="caution">
    <text evidence="3">The sequence shown here is derived from an EMBL/GenBank/DDBJ whole genome shotgun (WGS) entry which is preliminary data.</text>
</comment>
<dbReference type="GO" id="GO:0003677">
    <property type="term" value="F:DNA binding"/>
    <property type="evidence" value="ECO:0007669"/>
    <property type="project" value="InterPro"/>
</dbReference>
<evidence type="ECO:0000313" key="3">
    <source>
        <dbReference type="EMBL" id="GJM64769.1"/>
    </source>
</evidence>